<evidence type="ECO:0000313" key="2">
    <source>
        <dbReference type="EMBL" id="KAJ6958934.1"/>
    </source>
</evidence>
<keyword evidence="1" id="KW-0472">Membrane</keyword>
<feature type="transmembrane region" description="Helical" evidence="1">
    <location>
        <begin position="54"/>
        <end position="77"/>
    </location>
</feature>
<evidence type="ECO:0000313" key="3">
    <source>
        <dbReference type="Proteomes" id="UP001164929"/>
    </source>
</evidence>
<accession>A0AAD6LEH5</accession>
<sequence>MKTKTKVSIRASAGEYSPLSLPFSLFPSVLVFLFAGFILFTLCSPLISSSVRFLCFFPCFLLLFSLPFFLATHWLFIEAEPTGCSPVRLFFPWQRTSPAGTWIWDSILISPGVYLHVGILFKPRVLARLGHQQSRSCWTVSGGFFPVSKTC</sequence>
<protein>
    <submittedName>
        <fullName evidence="2">Uncharacterized protein</fullName>
    </submittedName>
</protein>
<organism evidence="2 3">
    <name type="scientific">Populus alba x Populus x berolinensis</name>
    <dbReference type="NCBI Taxonomy" id="444605"/>
    <lineage>
        <taxon>Eukaryota</taxon>
        <taxon>Viridiplantae</taxon>
        <taxon>Streptophyta</taxon>
        <taxon>Embryophyta</taxon>
        <taxon>Tracheophyta</taxon>
        <taxon>Spermatophyta</taxon>
        <taxon>Magnoliopsida</taxon>
        <taxon>eudicotyledons</taxon>
        <taxon>Gunneridae</taxon>
        <taxon>Pentapetalae</taxon>
        <taxon>rosids</taxon>
        <taxon>fabids</taxon>
        <taxon>Malpighiales</taxon>
        <taxon>Salicaceae</taxon>
        <taxon>Saliceae</taxon>
        <taxon>Populus</taxon>
    </lineage>
</organism>
<keyword evidence="1" id="KW-0812">Transmembrane</keyword>
<dbReference type="EMBL" id="JAQIZT010000017">
    <property type="protein sequence ID" value="KAJ6958934.1"/>
    <property type="molecule type" value="Genomic_DNA"/>
</dbReference>
<feature type="transmembrane region" description="Helical" evidence="1">
    <location>
        <begin position="102"/>
        <end position="121"/>
    </location>
</feature>
<feature type="transmembrane region" description="Helical" evidence="1">
    <location>
        <begin position="25"/>
        <end position="47"/>
    </location>
</feature>
<dbReference type="Proteomes" id="UP001164929">
    <property type="component" value="Chromosome 17"/>
</dbReference>
<evidence type="ECO:0000256" key="1">
    <source>
        <dbReference type="SAM" id="Phobius"/>
    </source>
</evidence>
<keyword evidence="1" id="KW-1133">Transmembrane helix</keyword>
<keyword evidence="3" id="KW-1185">Reference proteome</keyword>
<dbReference type="AlphaFoldDB" id="A0AAD6LEH5"/>
<proteinExistence type="predicted"/>
<reference evidence="2" key="1">
    <citation type="journal article" date="2023" name="Mol. Ecol. Resour.">
        <title>Chromosome-level genome assembly of a triploid poplar Populus alba 'Berolinensis'.</title>
        <authorList>
            <person name="Chen S."/>
            <person name="Yu Y."/>
            <person name="Wang X."/>
            <person name="Wang S."/>
            <person name="Zhang T."/>
            <person name="Zhou Y."/>
            <person name="He R."/>
            <person name="Meng N."/>
            <person name="Wang Y."/>
            <person name="Liu W."/>
            <person name="Liu Z."/>
            <person name="Liu J."/>
            <person name="Guo Q."/>
            <person name="Huang H."/>
            <person name="Sederoff R.R."/>
            <person name="Wang G."/>
            <person name="Qu G."/>
            <person name="Chen S."/>
        </authorList>
    </citation>
    <scope>NUCLEOTIDE SEQUENCE</scope>
    <source>
        <strain evidence="2">SC-2020</strain>
    </source>
</reference>
<name>A0AAD6LEH5_9ROSI</name>
<gene>
    <name evidence="2" type="ORF">NC653_037258</name>
</gene>
<comment type="caution">
    <text evidence="2">The sequence shown here is derived from an EMBL/GenBank/DDBJ whole genome shotgun (WGS) entry which is preliminary data.</text>
</comment>